<dbReference type="STRING" id="295108.HT99x_00075"/>
<sequence length="218" mass="25157">MRRRLLILILASFVCLVSALEFDANYLDQIGKQYGEYAKRRMTTWQSIIKDNQNADELKKLQVVNQFFNLLDYRSDISQWGSEDYWATPLEFLIAGGGDCEDFTVAKYFTLLELGVPDDKLLITYVKHLQMNIAHMVLSYYPTPDSIPLILDNYNKEILPADKRTDLQPIYGFNGKGLWAAKQLGLGNKIGQASDLKRWSDLEERMKSGKIGKFRREE</sequence>
<name>A0A0Q9YP09_9GAMM</name>
<proteinExistence type="predicted"/>
<feature type="chain" id="PRO_5043129742" evidence="1">
    <location>
        <begin position="20"/>
        <end position="218"/>
    </location>
</feature>
<gene>
    <name evidence="2" type="ORF">HT99x_00075</name>
    <name evidence="3" type="ORF">HT99x_011695</name>
</gene>
<dbReference type="Proteomes" id="UP000051497">
    <property type="component" value="Unassembled WGS sequence"/>
</dbReference>
<organism evidence="2">
    <name type="scientific">Candidatus Berkiella aquae</name>
    <dbReference type="NCBI Taxonomy" id="295108"/>
    <lineage>
        <taxon>Bacteria</taxon>
        <taxon>Pseudomonadati</taxon>
        <taxon>Pseudomonadota</taxon>
        <taxon>Gammaproteobacteria</taxon>
        <taxon>Candidatus Berkiellales</taxon>
        <taxon>Candidatus Berkiellaceae</taxon>
        <taxon>Candidatus Berkiella</taxon>
    </lineage>
</organism>
<dbReference type="EMBL" id="LKAJ01000001">
    <property type="protein sequence ID" value="KRG22539.1"/>
    <property type="molecule type" value="Genomic_DNA"/>
</dbReference>
<dbReference type="EMBL" id="LKAJ02000001">
    <property type="protein sequence ID" value="MCS5712096.1"/>
    <property type="molecule type" value="Genomic_DNA"/>
</dbReference>
<comment type="caution">
    <text evidence="2">The sequence shown here is derived from an EMBL/GenBank/DDBJ whole genome shotgun (WGS) entry which is preliminary data.</text>
</comment>
<protein>
    <submittedName>
        <fullName evidence="3">Transglutaminase-like cysteine peptidase</fullName>
    </submittedName>
</protein>
<evidence type="ECO:0000313" key="4">
    <source>
        <dbReference type="Proteomes" id="UP000051497"/>
    </source>
</evidence>
<evidence type="ECO:0000313" key="3">
    <source>
        <dbReference type="EMBL" id="MCS5712096.1"/>
    </source>
</evidence>
<reference evidence="2" key="1">
    <citation type="submission" date="2015-09" db="EMBL/GenBank/DDBJ databases">
        <title>Draft Genome Sequences of Two Novel Amoeba-resistant Intranuclear Bacteria, Candidatus Berkiella cookevillensis and Candidatus Berkiella aquae.</title>
        <authorList>
            <person name="Mehari Y.T."/>
            <person name="Arivett B.A."/>
            <person name="Farone A.L."/>
            <person name="Gunderson J.H."/>
            <person name="Farone M.B."/>
        </authorList>
    </citation>
    <scope>NUCLEOTIDE SEQUENCE [LARGE SCALE GENOMIC DNA]</scope>
    <source>
        <strain evidence="2">HT99</strain>
    </source>
</reference>
<dbReference type="OrthoDB" id="5401788at2"/>
<keyword evidence="1" id="KW-0732">Signal</keyword>
<evidence type="ECO:0000256" key="1">
    <source>
        <dbReference type="SAM" id="SignalP"/>
    </source>
</evidence>
<dbReference type="InterPro" id="IPR010319">
    <property type="entry name" value="Transglutaminase-like_Cys_pept"/>
</dbReference>
<dbReference type="RefSeq" id="WP_075064741.1">
    <property type="nucleotide sequence ID" value="NZ_LKAJ02000001.1"/>
</dbReference>
<feature type="signal peptide" evidence="1">
    <location>
        <begin position="1"/>
        <end position="19"/>
    </location>
</feature>
<dbReference type="PANTHER" id="PTHR39327">
    <property type="match status" value="1"/>
</dbReference>
<accession>A0A0Q9YP09</accession>
<keyword evidence="4" id="KW-1185">Reference proteome</keyword>
<dbReference type="Pfam" id="PF06035">
    <property type="entry name" value="Peptidase_C93"/>
    <property type="match status" value="1"/>
</dbReference>
<dbReference type="AlphaFoldDB" id="A0A0Q9YP09"/>
<dbReference type="Gene3D" id="3.10.620.30">
    <property type="match status" value="1"/>
</dbReference>
<reference evidence="3" key="2">
    <citation type="journal article" date="2016" name="Genome Announc.">
        <title>Draft Genome Sequences of Two Novel Amoeba-Resistant Intranuclear Bacteria, 'Candidatus Berkiella cookevillensis' and 'Candidatus Berkiella aquae'.</title>
        <authorList>
            <person name="Mehari Y.T."/>
            <person name="Arivett B.A."/>
            <person name="Farone A.L."/>
            <person name="Gunderson J.H."/>
            <person name="Farone M.B."/>
        </authorList>
    </citation>
    <scope>NUCLEOTIDE SEQUENCE</scope>
    <source>
        <strain evidence="3">HT99</strain>
    </source>
</reference>
<evidence type="ECO:0000313" key="2">
    <source>
        <dbReference type="EMBL" id="KRG22539.1"/>
    </source>
</evidence>
<dbReference type="PANTHER" id="PTHR39327:SF1">
    <property type="entry name" value="BLR5470 PROTEIN"/>
    <property type="match status" value="1"/>
</dbReference>
<reference evidence="3" key="3">
    <citation type="submission" date="2021-06" db="EMBL/GenBank/DDBJ databases">
        <title>Genomic Description and Analysis of Intracellular Bacteria, Candidatus Berkiella cookevillensis and Candidatus Berkiella aquae.</title>
        <authorList>
            <person name="Kidane D.T."/>
            <person name="Mehari Y.T."/>
            <person name="Rice F.C."/>
            <person name="Arivett B.A."/>
            <person name="Farone A.L."/>
            <person name="Berk S.G."/>
            <person name="Farone M.B."/>
        </authorList>
    </citation>
    <scope>NUCLEOTIDE SEQUENCE</scope>
    <source>
        <strain evidence="3">HT99</strain>
    </source>
</reference>